<keyword evidence="10" id="KW-1185">Reference proteome</keyword>
<comment type="similarity">
    <text evidence="2">Belongs to the peptidase S54 family.</text>
</comment>
<feature type="transmembrane region" description="Helical" evidence="7">
    <location>
        <begin position="211"/>
        <end position="228"/>
    </location>
</feature>
<feature type="transmembrane region" description="Helical" evidence="7">
    <location>
        <begin position="119"/>
        <end position="146"/>
    </location>
</feature>
<evidence type="ECO:0000256" key="4">
    <source>
        <dbReference type="ARBA" id="ARBA00022801"/>
    </source>
</evidence>
<keyword evidence="3 7" id="KW-0812">Transmembrane</keyword>
<feature type="transmembrane region" description="Helical" evidence="7">
    <location>
        <begin position="258"/>
        <end position="276"/>
    </location>
</feature>
<keyword evidence="9" id="KW-0645">Protease</keyword>
<evidence type="ECO:0000256" key="3">
    <source>
        <dbReference type="ARBA" id="ARBA00022692"/>
    </source>
</evidence>
<name>A0ABR6BQR8_9PSEU</name>
<evidence type="ECO:0000256" key="5">
    <source>
        <dbReference type="ARBA" id="ARBA00022989"/>
    </source>
</evidence>
<gene>
    <name evidence="9" type="ORF">BC739_006441</name>
</gene>
<dbReference type="RefSeq" id="WP_182839267.1">
    <property type="nucleotide sequence ID" value="NZ_BAAABQ010000022.1"/>
</dbReference>
<evidence type="ECO:0000313" key="10">
    <source>
        <dbReference type="Proteomes" id="UP000517916"/>
    </source>
</evidence>
<dbReference type="GO" id="GO:0006508">
    <property type="term" value="P:proteolysis"/>
    <property type="evidence" value="ECO:0007669"/>
    <property type="project" value="UniProtKB-KW"/>
</dbReference>
<reference evidence="9 10" key="1">
    <citation type="submission" date="2020-08" db="EMBL/GenBank/DDBJ databases">
        <title>Genomic Encyclopedia of Archaeal and Bacterial Type Strains, Phase II (KMG-II): from individual species to whole genera.</title>
        <authorList>
            <person name="Goeker M."/>
        </authorList>
    </citation>
    <scope>NUCLEOTIDE SEQUENCE [LARGE SCALE GENOMIC DNA]</scope>
    <source>
        <strain evidence="9 10">DSM 43850</strain>
    </source>
</reference>
<comment type="subcellular location">
    <subcellularLocation>
        <location evidence="1">Membrane</location>
        <topology evidence="1">Multi-pass membrane protein</topology>
    </subcellularLocation>
</comment>
<evidence type="ECO:0000256" key="6">
    <source>
        <dbReference type="ARBA" id="ARBA00023136"/>
    </source>
</evidence>
<feature type="transmembrane region" description="Helical" evidence="7">
    <location>
        <begin position="158"/>
        <end position="177"/>
    </location>
</feature>
<dbReference type="SUPFAM" id="SSF144091">
    <property type="entry name" value="Rhomboid-like"/>
    <property type="match status" value="1"/>
</dbReference>
<evidence type="ECO:0000256" key="1">
    <source>
        <dbReference type="ARBA" id="ARBA00004141"/>
    </source>
</evidence>
<feature type="transmembrane region" description="Helical" evidence="7">
    <location>
        <begin position="183"/>
        <end position="204"/>
    </location>
</feature>
<dbReference type="InterPro" id="IPR050925">
    <property type="entry name" value="Rhomboid_protease_S54"/>
</dbReference>
<dbReference type="Pfam" id="PF01694">
    <property type="entry name" value="Rhomboid"/>
    <property type="match status" value="1"/>
</dbReference>
<accession>A0ABR6BQR8</accession>
<evidence type="ECO:0000259" key="8">
    <source>
        <dbReference type="Pfam" id="PF01694"/>
    </source>
</evidence>
<dbReference type="PANTHER" id="PTHR43731:SF14">
    <property type="entry name" value="PRESENILIN-ASSOCIATED RHOMBOID-LIKE PROTEIN, MITOCHONDRIAL"/>
    <property type="match status" value="1"/>
</dbReference>
<keyword evidence="5 7" id="KW-1133">Transmembrane helix</keyword>
<dbReference type="EMBL" id="JACJID010000005">
    <property type="protein sequence ID" value="MBA8929223.1"/>
    <property type="molecule type" value="Genomic_DNA"/>
</dbReference>
<evidence type="ECO:0000256" key="7">
    <source>
        <dbReference type="SAM" id="Phobius"/>
    </source>
</evidence>
<comment type="caution">
    <text evidence="9">The sequence shown here is derived from an EMBL/GenBank/DDBJ whole genome shotgun (WGS) entry which is preliminary data.</text>
</comment>
<dbReference type="Proteomes" id="UP000517916">
    <property type="component" value="Unassembled WGS sequence"/>
</dbReference>
<dbReference type="GO" id="GO:0008233">
    <property type="term" value="F:peptidase activity"/>
    <property type="evidence" value="ECO:0007669"/>
    <property type="project" value="UniProtKB-KW"/>
</dbReference>
<feature type="transmembrane region" description="Helical" evidence="7">
    <location>
        <begin position="71"/>
        <end position="91"/>
    </location>
</feature>
<evidence type="ECO:0000256" key="2">
    <source>
        <dbReference type="ARBA" id="ARBA00009045"/>
    </source>
</evidence>
<sequence>MTDPSTGLPGCVRHPDRPTALSCTRCERPACPACLRDAAVGQQCVDCVNEGRTAVRQPTTVAGARLRGQAVLVPALIVVNLALFAVTAYQAQSIANNARSDLFQDWAMAPGLVAFTGEWWRLLTAGFMHIGPLHLAVNMVSLWLIGRDLERLLGPVRFFALYFLSMVGGNLAVFLFGELGQPVAGASTALYGLMGCYLVAIVRLKLDPRPILITLGINVFITFTVTNISILGHFGGLVAGVLASAAIFYAPARNRNQWQTGTLLALTVLLIALFVTRDQQLVSLIQSGA</sequence>
<evidence type="ECO:0000313" key="9">
    <source>
        <dbReference type="EMBL" id="MBA8929223.1"/>
    </source>
</evidence>
<dbReference type="InterPro" id="IPR035952">
    <property type="entry name" value="Rhomboid-like_sf"/>
</dbReference>
<proteinExistence type="inferred from homology"/>
<organism evidence="9 10">
    <name type="scientific">Kutzneria viridogrisea</name>
    <dbReference type="NCBI Taxonomy" id="47990"/>
    <lineage>
        <taxon>Bacteria</taxon>
        <taxon>Bacillati</taxon>
        <taxon>Actinomycetota</taxon>
        <taxon>Actinomycetes</taxon>
        <taxon>Pseudonocardiales</taxon>
        <taxon>Pseudonocardiaceae</taxon>
        <taxon>Kutzneria</taxon>
    </lineage>
</organism>
<protein>
    <submittedName>
        <fullName evidence="9">Membrane associated rhomboid family serine protease</fullName>
    </submittedName>
</protein>
<dbReference type="PANTHER" id="PTHR43731">
    <property type="entry name" value="RHOMBOID PROTEASE"/>
    <property type="match status" value="1"/>
</dbReference>
<dbReference type="Gene3D" id="1.20.1540.10">
    <property type="entry name" value="Rhomboid-like"/>
    <property type="match status" value="1"/>
</dbReference>
<keyword evidence="6 7" id="KW-0472">Membrane</keyword>
<feature type="domain" description="Peptidase S54 rhomboid" evidence="8">
    <location>
        <begin position="117"/>
        <end position="248"/>
    </location>
</feature>
<keyword evidence="4" id="KW-0378">Hydrolase</keyword>
<dbReference type="InterPro" id="IPR022764">
    <property type="entry name" value="Peptidase_S54_rhomboid_dom"/>
</dbReference>